<evidence type="ECO:0008006" key="7">
    <source>
        <dbReference type="Google" id="ProtNLM"/>
    </source>
</evidence>
<protein>
    <recommendedName>
        <fullName evidence="7">G-patch domain-containing protein</fullName>
    </recommendedName>
</protein>
<dbReference type="EMBL" id="JAVRRD010000010">
    <property type="protein sequence ID" value="KAK5054482.1"/>
    <property type="molecule type" value="Genomic_DNA"/>
</dbReference>
<keyword evidence="1" id="KW-0694">RNA-binding</keyword>
<feature type="region of interest" description="Disordered" evidence="2">
    <location>
        <begin position="79"/>
        <end position="115"/>
    </location>
</feature>
<evidence type="ECO:0000256" key="1">
    <source>
        <dbReference type="PROSITE-ProRule" id="PRU00176"/>
    </source>
</evidence>
<reference evidence="5 6" key="1">
    <citation type="submission" date="2023-08" db="EMBL/GenBank/DDBJ databases">
        <title>Black Yeasts Isolated from many extreme environments.</title>
        <authorList>
            <person name="Coleine C."/>
            <person name="Stajich J.E."/>
            <person name="Selbmann L."/>
        </authorList>
    </citation>
    <scope>NUCLEOTIDE SEQUENCE [LARGE SCALE GENOMIC DNA]</scope>
    <source>
        <strain evidence="5 6">CCFEE 5792</strain>
    </source>
</reference>
<feature type="domain" description="G-patch" evidence="4">
    <location>
        <begin position="381"/>
        <end position="432"/>
    </location>
</feature>
<dbReference type="InterPro" id="IPR012677">
    <property type="entry name" value="Nucleotide-bd_a/b_plait_sf"/>
</dbReference>
<evidence type="ECO:0000313" key="5">
    <source>
        <dbReference type="EMBL" id="KAK5054482.1"/>
    </source>
</evidence>
<accession>A0AAV9NC74</accession>
<feature type="region of interest" description="Disordered" evidence="2">
    <location>
        <begin position="24"/>
        <end position="53"/>
    </location>
</feature>
<gene>
    <name evidence="5" type="ORF">LTR84_001373</name>
</gene>
<evidence type="ECO:0000259" key="4">
    <source>
        <dbReference type="PROSITE" id="PS50174"/>
    </source>
</evidence>
<dbReference type="FunFam" id="3.30.70.330:FF:000495">
    <property type="entry name" value="Putative G-patch DNA repair protein (Drt111)"/>
    <property type="match status" value="1"/>
</dbReference>
<dbReference type="GO" id="GO:0003723">
    <property type="term" value="F:RNA binding"/>
    <property type="evidence" value="ECO:0007669"/>
    <property type="project" value="UniProtKB-UniRule"/>
</dbReference>
<feature type="compositionally biased region" description="Basic and acidic residues" evidence="2">
    <location>
        <begin position="356"/>
        <end position="368"/>
    </location>
</feature>
<dbReference type="PANTHER" id="PTHR13288">
    <property type="entry name" value="SPLICING FACTOR 45 SPF45"/>
    <property type="match status" value="1"/>
</dbReference>
<feature type="region of interest" description="Disordered" evidence="2">
    <location>
        <begin position="315"/>
        <end position="381"/>
    </location>
</feature>
<feature type="region of interest" description="Disordered" evidence="2">
    <location>
        <begin position="244"/>
        <end position="303"/>
    </location>
</feature>
<keyword evidence="6" id="KW-1185">Reference proteome</keyword>
<feature type="compositionally biased region" description="Low complexity" evidence="2">
    <location>
        <begin position="85"/>
        <end position="96"/>
    </location>
</feature>
<organism evidence="5 6">
    <name type="scientific">Exophiala bonariae</name>
    <dbReference type="NCBI Taxonomy" id="1690606"/>
    <lineage>
        <taxon>Eukaryota</taxon>
        <taxon>Fungi</taxon>
        <taxon>Dikarya</taxon>
        <taxon>Ascomycota</taxon>
        <taxon>Pezizomycotina</taxon>
        <taxon>Eurotiomycetes</taxon>
        <taxon>Chaetothyriomycetidae</taxon>
        <taxon>Chaetothyriales</taxon>
        <taxon>Herpotrichiellaceae</taxon>
        <taxon>Exophiala</taxon>
    </lineage>
</organism>
<evidence type="ECO:0000259" key="3">
    <source>
        <dbReference type="PROSITE" id="PS50102"/>
    </source>
</evidence>
<dbReference type="RefSeq" id="XP_064707255.1">
    <property type="nucleotide sequence ID" value="XM_064844997.1"/>
</dbReference>
<dbReference type="SUPFAM" id="SSF54928">
    <property type="entry name" value="RNA-binding domain, RBD"/>
    <property type="match status" value="1"/>
</dbReference>
<dbReference type="PROSITE" id="PS50174">
    <property type="entry name" value="G_PATCH"/>
    <property type="match status" value="1"/>
</dbReference>
<evidence type="ECO:0000256" key="2">
    <source>
        <dbReference type="SAM" id="MobiDB-lite"/>
    </source>
</evidence>
<dbReference type="Gene3D" id="3.30.70.330">
    <property type="match status" value="1"/>
</dbReference>
<dbReference type="InterPro" id="IPR000504">
    <property type="entry name" value="RRM_dom"/>
</dbReference>
<dbReference type="InterPro" id="IPR040052">
    <property type="entry name" value="RBM17"/>
</dbReference>
<dbReference type="PANTHER" id="PTHR13288:SF8">
    <property type="entry name" value="SPLICING FACTOR 45"/>
    <property type="match status" value="1"/>
</dbReference>
<dbReference type="GeneID" id="89969593"/>
<dbReference type="GO" id="GO:0045292">
    <property type="term" value="P:mRNA cis splicing, via spliceosome"/>
    <property type="evidence" value="ECO:0007669"/>
    <property type="project" value="InterPro"/>
</dbReference>
<dbReference type="PROSITE" id="PS50102">
    <property type="entry name" value="RRM"/>
    <property type="match status" value="1"/>
</dbReference>
<proteinExistence type="predicted"/>
<dbReference type="SMART" id="SM00443">
    <property type="entry name" value="G_patch"/>
    <property type="match status" value="1"/>
</dbReference>
<feature type="region of interest" description="Disordered" evidence="2">
    <location>
        <begin position="419"/>
        <end position="454"/>
    </location>
</feature>
<feature type="compositionally biased region" description="Polar residues" evidence="2">
    <location>
        <begin position="30"/>
        <end position="44"/>
    </location>
</feature>
<dbReference type="Pfam" id="PF01585">
    <property type="entry name" value="G-patch"/>
    <property type="match status" value="1"/>
</dbReference>
<dbReference type="InterPro" id="IPR000467">
    <property type="entry name" value="G_patch_dom"/>
</dbReference>
<dbReference type="Proteomes" id="UP001358417">
    <property type="component" value="Unassembled WGS sequence"/>
</dbReference>
<sequence>MSKIPPPAPPPPRGGLSLYANLLDPKNATAPGTISSAPVSYNRTPEQDEAVKKQQALAGTSIIATAQKAKAKAIASKFAPPPVNATPATATTTAPVARHESPQRTATDTPPLPVAPKTTLADWVATASDDEDVNNFYQGEKRQRGGRKKRKKNKEAAILTQDWDDIYDPSRPNNYEEYKNSEEKIREIRDWKDLLYRHKMKRRDSSASVSDDHRPTMNSEWFTPVLLKYVLIIVAEQFAPPMSFAPPPNINDDDHIPPPPADVPDDPTGEDAYMRRLRMSQNNSNDQPPPPPPADLPDDSNGEDAYARRLRLSQSQTAGSVPHPPPPPAPGQISRAPVRYSLPPAPEEIPSTEAELENRLAESGREEDATTDAPRSNRPGQAGFAERLMSKYGWAKGQGLGAQGTGIINPLYAKAEKRKKKSDAEGGGFATPTAMGKILGGNKSKSAQAEEEGKFGTMSEVVRLDGMLDGLDLDEELQREEGGIMQEIGEECGEKYGSVQRVYIHAAENPDEQALVFVAFVSQLSALRAVNALEGRIFNGNQIKARFWPKEKFDAQEYY</sequence>
<comment type="caution">
    <text evidence="5">The sequence shown here is derived from an EMBL/GenBank/DDBJ whole genome shotgun (WGS) entry which is preliminary data.</text>
</comment>
<name>A0AAV9NC74_9EURO</name>
<evidence type="ECO:0000313" key="6">
    <source>
        <dbReference type="Proteomes" id="UP001358417"/>
    </source>
</evidence>
<dbReference type="InterPro" id="IPR035979">
    <property type="entry name" value="RBD_domain_sf"/>
</dbReference>
<dbReference type="GO" id="GO:0071011">
    <property type="term" value="C:precatalytic spliceosome"/>
    <property type="evidence" value="ECO:0007669"/>
    <property type="project" value="TreeGrafter"/>
</dbReference>
<feature type="domain" description="RRM" evidence="3">
    <location>
        <begin position="460"/>
        <end position="550"/>
    </location>
</feature>
<dbReference type="AlphaFoldDB" id="A0AAV9NC74"/>